<dbReference type="AlphaFoldDB" id="A0A6I2UYW0"/>
<protein>
    <submittedName>
        <fullName evidence="3">S-layer homology domain-containing protein</fullName>
    </submittedName>
</protein>
<dbReference type="PROSITE" id="PS51272">
    <property type="entry name" value="SLH"/>
    <property type="match status" value="1"/>
</dbReference>
<comment type="caution">
    <text evidence="3">The sequence shown here is derived from an EMBL/GenBank/DDBJ whole genome shotgun (WGS) entry which is preliminary data.</text>
</comment>
<keyword evidence="4" id="KW-1185">Reference proteome</keyword>
<evidence type="ECO:0000313" key="4">
    <source>
        <dbReference type="Proteomes" id="UP000430222"/>
    </source>
</evidence>
<keyword evidence="1" id="KW-0732">Signal</keyword>
<evidence type="ECO:0000256" key="1">
    <source>
        <dbReference type="SAM" id="SignalP"/>
    </source>
</evidence>
<feature type="domain" description="SLH" evidence="2">
    <location>
        <begin position="24"/>
        <end position="87"/>
    </location>
</feature>
<dbReference type="PANTHER" id="PTHR43308:SF5">
    <property type="entry name" value="S-LAYER PROTEIN _ PEPTIDOGLYCAN ENDO-BETA-N-ACETYLGLUCOSAMINIDASE"/>
    <property type="match status" value="1"/>
</dbReference>
<proteinExistence type="predicted"/>
<dbReference type="Pfam" id="PF00395">
    <property type="entry name" value="SLH"/>
    <property type="match status" value="1"/>
</dbReference>
<feature type="chain" id="PRO_5026129428" evidence="1">
    <location>
        <begin position="24"/>
        <end position="478"/>
    </location>
</feature>
<organism evidence="3 4">
    <name type="scientific">Selenomonas montiformis</name>
    <dbReference type="NCBI Taxonomy" id="2652285"/>
    <lineage>
        <taxon>Bacteria</taxon>
        <taxon>Bacillati</taxon>
        <taxon>Bacillota</taxon>
        <taxon>Negativicutes</taxon>
        <taxon>Selenomonadales</taxon>
        <taxon>Selenomonadaceae</taxon>
        <taxon>Selenomonas</taxon>
    </lineage>
</organism>
<name>A0A6I2UYW0_9FIRM</name>
<dbReference type="EMBL" id="VUNL01000012">
    <property type="protein sequence ID" value="MSV25555.1"/>
    <property type="molecule type" value="Genomic_DNA"/>
</dbReference>
<sequence>MKKKALAAAILAATTLSAAPAFAAQNPFKDIPKDHWAYDAVSMLAKDGVIDGYGDGQFSGDKLMNRYEMAQIVAKAAEKYGSVQPKDKGAINKLKKEFSAELKDMDFRLTNVESDVQDLKKNQSSFKWYGDARFRYMNNKNGMYFKERRAPGGLSDGSEYEKSAHKIDKRIRLGLWGEPAKNVSVQGRLKVEDSTDNHDGWNNGNVEDNNNGKFGYDQLEFTWHAKNGYEVAAGRMQKRFGQGLVYWENPIDGISLKKWFGDKGNVQFGWGDMSAENWGAGSAHDKWCPSFFADGKLNLSKATSLTATYFKTNSDGYGTVTSVDAYGWLHSWGKTQKYYLNQMAFGFESQLAPKWHINAEYVRNNVAGSGRVNKDGFWTRLSYGKQDWSKANTWKIYAEYAALGNYAVDSTGWAHHLNFAGGNGYGSDNGGARGWGAGLTYMLAKNTNLDLAYYKMRPYDTSFGTYRDQGYAAFVFSF</sequence>
<dbReference type="InterPro" id="IPR001119">
    <property type="entry name" value="SLH_dom"/>
</dbReference>
<gene>
    <name evidence="3" type="ORF">FYJ78_10350</name>
</gene>
<dbReference type="RefSeq" id="WP_154621314.1">
    <property type="nucleotide sequence ID" value="NZ_VUNL01000012.1"/>
</dbReference>
<dbReference type="Proteomes" id="UP000430222">
    <property type="component" value="Unassembled WGS sequence"/>
</dbReference>
<dbReference type="PANTHER" id="PTHR43308">
    <property type="entry name" value="OUTER MEMBRANE PROTEIN ALPHA-RELATED"/>
    <property type="match status" value="1"/>
</dbReference>
<dbReference type="InterPro" id="IPR051465">
    <property type="entry name" value="Cell_Envelope_Struct_Comp"/>
</dbReference>
<dbReference type="SUPFAM" id="SSF56935">
    <property type="entry name" value="Porins"/>
    <property type="match status" value="1"/>
</dbReference>
<reference evidence="3 4" key="1">
    <citation type="submission" date="2019-08" db="EMBL/GenBank/DDBJ databases">
        <title>In-depth cultivation of the pig gut microbiome towards novel bacterial diversity and tailored functional studies.</title>
        <authorList>
            <person name="Wylensek D."/>
            <person name="Hitch T.C.A."/>
            <person name="Clavel T."/>
        </authorList>
    </citation>
    <scope>NUCLEOTIDE SEQUENCE [LARGE SCALE GENOMIC DNA]</scope>
    <source>
        <strain evidence="4">WCA-380-WT-3B3</strain>
    </source>
</reference>
<accession>A0A6I2UYW0</accession>
<feature type="signal peptide" evidence="1">
    <location>
        <begin position="1"/>
        <end position="23"/>
    </location>
</feature>
<evidence type="ECO:0000313" key="3">
    <source>
        <dbReference type="EMBL" id="MSV25555.1"/>
    </source>
</evidence>
<evidence type="ECO:0000259" key="2">
    <source>
        <dbReference type="PROSITE" id="PS51272"/>
    </source>
</evidence>